<accession>A0A2K2DQD7</accession>
<name>A0A2K2DQD7_BRADI</name>
<dbReference type="GO" id="GO:0042542">
    <property type="term" value="P:response to hydrogen peroxide"/>
    <property type="evidence" value="ECO:0007669"/>
    <property type="project" value="UniProtKB-ARBA"/>
</dbReference>
<dbReference type="GO" id="GO:0000976">
    <property type="term" value="F:transcription cis-regulatory region binding"/>
    <property type="evidence" value="ECO:0000318"/>
    <property type="project" value="GO_Central"/>
</dbReference>
<dbReference type="InterPro" id="IPR044810">
    <property type="entry name" value="WRKY_plant"/>
</dbReference>
<evidence type="ECO:0000256" key="6">
    <source>
        <dbReference type="ARBA" id="ARBA00060850"/>
    </source>
</evidence>
<evidence type="ECO:0000256" key="2">
    <source>
        <dbReference type="ARBA" id="ARBA00023015"/>
    </source>
</evidence>
<dbReference type="PANTHER" id="PTHR32096:SF146">
    <property type="entry name" value="WRKY TRANSCRIPTION FACTOR 19-RELATED"/>
    <property type="match status" value="1"/>
</dbReference>
<evidence type="ECO:0000313" key="11">
    <source>
        <dbReference type="Proteomes" id="UP000008810"/>
    </source>
</evidence>
<dbReference type="GO" id="GO:0009751">
    <property type="term" value="P:response to salicylic acid"/>
    <property type="evidence" value="ECO:0007669"/>
    <property type="project" value="UniProtKB-ARBA"/>
</dbReference>
<dbReference type="Gramene" id="PNT76490">
    <property type="protein sequence ID" value="PNT76490"/>
    <property type="gene ID" value="BRADI_1g48770v3"/>
</dbReference>
<keyword evidence="3" id="KW-0238">DNA-binding</keyword>
<evidence type="ECO:0000256" key="3">
    <source>
        <dbReference type="ARBA" id="ARBA00023125"/>
    </source>
</evidence>
<feature type="region of interest" description="Disordered" evidence="7">
    <location>
        <begin position="335"/>
        <end position="363"/>
    </location>
</feature>
<feature type="domain" description="WRKY" evidence="8">
    <location>
        <begin position="121"/>
        <end position="178"/>
    </location>
</feature>
<feature type="region of interest" description="Disordered" evidence="7">
    <location>
        <begin position="195"/>
        <end position="219"/>
    </location>
</feature>
<dbReference type="PANTHER" id="PTHR32096">
    <property type="entry name" value="WRKY TRANSCRIPTION FACTOR 30-RELATED-RELATED"/>
    <property type="match status" value="1"/>
</dbReference>
<dbReference type="GO" id="GO:0010150">
    <property type="term" value="P:leaf senescence"/>
    <property type="evidence" value="ECO:0007669"/>
    <property type="project" value="UniProtKB-ARBA"/>
</dbReference>
<dbReference type="InterPro" id="IPR036576">
    <property type="entry name" value="WRKY_dom_sf"/>
</dbReference>
<reference evidence="9 10" key="1">
    <citation type="journal article" date="2010" name="Nature">
        <title>Genome sequencing and analysis of the model grass Brachypodium distachyon.</title>
        <authorList>
            <consortium name="International Brachypodium Initiative"/>
        </authorList>
    </citation>
    <scope>NUCLEOTIDE SEQUENCE [LARGE SCALE GENOMIC DNA]</scope>
    <source>
        <strain evidence="9">Bd21</strain>
        <strain evidence="10">cv. Bd21</strain>
    </source>
</reference>
<evidence type="ECO:0000313" key="10">
    <source>
        <dbReference type="EnsemblPlants" id="PNT76490"/>
    </source>
</evidence>
<dbReference type="FunFam" id="2.20.25.80:FF:000009">
    <property type="entry name" value="WRKY transcription factor 53"/>
    <property type="match status" value="1"/>
</dbReference>
<feature type="compositionally biased region" description="Polar residues" evidence="7">
    <location>
        <begin position="81"/>
        <end position="93"/>
    </location>
</feature>
<dbReference type="SUPFAM" id="SSF118290">
    <property type="entry name" value="WRKY DNA-binding domain"/>
    <property type="match status" value="1"/>
</dbReference>
<dbReference type="AlphaFoldDB" id="A0A2K2DQD7"/>
<dbReference type="InterPro" id="IPR003657">
    <property type="entry name" value="WRKY_dom"/>
</dbReference>
<dbReference type="GeneID" id="100829153"/>
<feature type="region of interest" description="Disordered" evidence="7">
    <location>
        <begin position="62"/>
        <end position="93"/>
    </location>
</feature>
<reference evidence="10" key="3">
    <citation type="submission" date="2018-08" db="UniProtKB">
        <authorList>
            <consortium name="EnsemblPlants"/>
        </authorList>
    </citation>
    <scope>IDENTIFICATION</scope>
    <source>
        <strain evidence="10">cv. Bd21</strain>
    </source>
</reference>
<keyword evidence="4" id="KW-0804">Transcription</keyword>
<dbReference type="PROSITE" id="PS50811">
    <property type="entry name" value="WRKY"/>
    <property type="match status" value="1"/>
</dbReference>
<dbReference type="SMART" id="SM00774">
    <property type="entry name" value="WRKY"/>
    <property type="match status" value="1"/>
</dbReference>
<evidence type="ECO:0000256" key="1">
    <source>
        <dbReference type="ARBA" id="ARBA00004123"/>
    </source>
</evidence>
<keyword evidence="5" id="KW-0539">Nucleus</keyword>
<evidence type="ECO:0000259" key="8">
    <source>
        <dbReference type="PROSITE" id="PS50811"/>
    </source>
</evidence>
<gene>
    <name evidence="10" type="primary">LOC100829153</name>
    <name evidence="9" type="ORF">BRADI_1g48770v3</name>
</gene>
<proteinExistence type="inferred from homology"/>
<dbReference type="Gene3D" id="2.20.25.80">
    <property type="entry name" value="WRKY domain"/>
    <property type="match status" value="1"/>
</dbReference>
<evidence type="ECO:0000256" key="5">
    <source>
        <dbReference type="ARBA" id="ARBA00023242"/>
    </source>
</evidence>
<dbReference type="Pfam" id="PF03106">
    <property type="entry name" value="WRKY"/>
    <property type="match status" value="1"/>
</dbReference>
<comment type="similarity">
    <text evidence="6">Belongs to the WRKY group III family.</text>
</comment>
<dbReference type="GO" id="GO:0003700">
    <property type="term" value="F:DNA-binding transcription factor activity"/>
    <property type="evidence" value="ECO:0000318"/>
    <property type="project" value="GO_Central"/>
</dbReference>
<keyword evidence="2" id="KW-0805">Transcription regulation</keyword>
<dbReference type="EnsemblPlants" id="PNT76490">
    <property type="protein sequence ID" value="PNT76490"/>
    <property type="gene ID" value="BRADI_1g48770v3"/>
</dbReference>
<protein>
    <recommendedName>
        <fullName evidence="8">WRKY domain-containing protein</fullName>
    </recommendedName>
</protein>
<dbReference type="GO" id="GO:0005634">
    <property type="term" value="C:nucleus"/>
    <property type="evidence" value="ECO:0000318"/>
    <property type="project" value="GO_Central"/>
</dbReference>
<dbReference type="Proteomes" id="UP000008810">
    <property type="component" value="Chromosome 1"/>
</dbReference>
<reference evidence="9" key="2">
    <citation type="submission" date="2017-06" db="EMBL/GenBank/DDBJ databases">
        <title>WGS assembly of Brachypodium distachyon.</title>
        <authorList>
            <consortium name="The International Brachypodium Initiative"/>
            <person name="Lucas S."/>
            <person name="Harmon-Smith M."/>
            <person name="Lail K."/>
            <person name="Tice H."/>
            <person name="Grimwood J."/>
            <person name="Bruce D."/>
            <person name="Barry K."/>
            <person name="Shu S."/>
            <person name="Lindquist E."/>
            <person name="Wang M."/>
            <person name="Pitluck S."/>
            <person name="Vogel J.P."/>
            <person name="Garvin D.F."/>
            <person name="Mockler T.C."/>
            <person name="Schmutz J."/>
            <person name="Rokhsar D."/>
            <person name="Bevan M.W."/>
        </authorList>
    </citation>
    <scope>NUCLEOTIDE SEQUENCE</scope>
    <source>
        <strain evidence="9">Bd21</strain>
    </source>
</reference>
<dbReference type="RefSeq" id="XP_014757278.1">
    <property type="nucleotide sequence ID" value="XM_014901792.2"/>
</dbReference>
<feature type="compositionally biased region" description="Low complexity" evidence="7">
    <location>
        <begin position="349"/>
        <end position="363"/>
    </location>
</feature>
<evidence type="ECO:0000313" key="9">
    <source>
        <dbReference type="EMBL" id="PNT76490.1"/>
    </source>
</evidence>
<dbReference type="STRING" id="15368.A0A2K2DQD7"/>
<evidence type="ECO:0000256" key="7">
    <source>
        <dbReference type="SAM" id="MobiDB-lite"/>
    </source>
</evidence>
<evidence type="ECO:0000256" key="4">
    <source>
        <dbReference type="ARBA" id="ARBA00023163"/>
    </source>
</evidence>
<dbReference type="OrthoDB" id="1888929at2759"/>
<keyword evidence="11" id="KW-1185">Reference proteome</keyword>
<organism evidence="9">
    <name type="scientific">Brachypodium distachyon</name>
    <name type="common">Purple false brome</name>
    <name type="synonym">Trachynia distachya</name>
    <dbReference type="NCBI Taxonomy" id="15368"/>
    <lineage>
        <taxon>Eukaryota</taxon>
        <taxon>Viridiplantae</taxon>
        <taxon>Streptophyta</taxon>
        <taxon>Embryophyta</taxon>
        <taxon>Tracheophyta</taxon>
        <taxon>Spermatophyta</taxon>
        <taxon>Magnoliopsida</taxon>
        <taxon>Liliopsida</taxon>
        <taxon>Poales</taxon>
        <taxon>Poaceae</taxon>
        <taxon>BOP clade</taxon>
        <taxon>Pooideae</taxon>
        <taxon>Stipodae</taxon>
        <taxon>Brachypodieae</taxon>
        <taxon>Brachypodium</taxon>
    </lineage>
</organism>
<dbReference type="EMBL" id="CM000880">
    <property type="protein sequence ID" value="PNT76490.1"/>
    <property type="molecule type" value="Genomic_DNA"/>
</dbReference>
<comment type="subcellular location">
    <subcellularLocation>
        <location evidence="1">Nucleus</location>
    </subcellularLocation>
</comment>
<sequence length="363" mass="38230">MQEGGGGEMQVLLSILAEGEEQARRLLLHDGDGKECCRAVAGQLGRTLGKAMAVAKAIQAAGGAASAGTDDRSDSPRSADESSAAQVQVQERQSVCKRRKGLPKWTEKFRIPDTNLEYTPDDGFSWRKYGQKDILGAKFPRGYYRCTYRTAQGCPATRQVQRSDADLAVFDVTYQGAHTCHQINQRHPVPVPVPAPHPPPSAHAHGGIHPPPPPQNPDLQLLATFKDGLKVETDHGPPAPTSSFQIHGLHHGASFPPFPYAAAAAGFPSSPGFVSPGPATAPAAAGGSGYFSSAASELGAVVSAATSSAAAAVDPAGGFEDYPLFQYDEYHQLQQDDLDPDLQFPAMFGGHPSASSSSPGQQQ</sequence>
<dbReference type="GO" id="GO:0010193">
    <property type="term" value="P:response to ozone"/>
    <property type="evidence" value="ECO:0007669"/>
    <property type="project" value="UniProtKB-ARBA"/>
</dbReference>
<feature type="compositionally biased region" description="Basic and acidic residues" evidence="7">
    <location>
        <begin position="69"/>
        <end position="80"/>
    </location>
</feature>
<dbReference type="ExpressionAtlas" id="A0A2K2DQD7">
    <property type="expression patterns" value="baseline and differential"/>
</dbReference>
<dbReference type="KEGG" id="bdi:100829153"/>